<dbReference type="AlphaFoldDB" id="A0A8T1V350"/>
<feature type="coiled-coil region" evidence="1">
    <location>
        <begin position="31"/>
        <end position="68"/>
    </location>
</feature>
<reference evidence="2" key="1">
    <citation type="submission" date="2021-02" db="EMBL/GenBank/DDBJ databases">
        <authorList>
            <person name="Palmer J.M."/>
        </authorList>
    </citation>
    <scope>NUCLEOTIDE SEQUENCE</scope>
    <source>
        <strain evidence="2">SCRP734</strain>
    </source>
</reference>
<name>A0A8T1V350_9STRA</name>
<evidence type="ECO:0000313" key="3">
    <source>
        <dbReference type="Proteomes" id="UP000694044"/>
    </source>
</evidence>
<gene>
    <name evidence="2" type="ORF">PHYPSEUDO_015466</name>
</gene>
<dbReference type="OrthoDB" id="118391at2759"/>
<accession>A0A8T1V350</accession>
<protein>
    <submittedName>
        <fullName evidence="2">Uncharacterized protein</fullName>
    </submittedName>
</protein>
<comment type="caution">
    <text evidence="2">The sequence shown here is derived from an EMBL/GenBank/DDBJ whole genome shotgun (WGS) entry which is preliminary data.</text>
</comment>
<keyword evidence="1" id="KW-0175">Coiled coil</keyword>
<dbReference type="Proteomes" id="UP000694044">
    <property type="component" value="Unassembled WGS sequence"/>
</dbReference>
<proteinExistence type="predicted"/>
<keyword evidence="3" id="KW-1185">Reference proteome</keyword>
<organism evidence="2 3">
    <name type="scientific">Phytophthora pseudosyringae</name>
    <dbReference type="NCBI Taxonomy" id="221518"/>
    <lineage>
        <taxon>Eukaryota</taxon>
        <taxon>Sar</taxon>
        <taxon>Stramenopiles</taxon>
        <taxon>Oomycota</taxon>
        <taxon>Peronosporomycetes</taxon>
        <taxon>Peronosporales</taxon>
        <taxon>Peronosporaceae</taxon>
        <taxon>Phytophthora</taxon>
    </lineage>
</organism>
<evidence type="ECO:0000313" key="2">
    <source>
        <dbReference type="EMBL" id="KAG7375712.1"/>
    </source>
</evidence>
<dbReference type="EMBL" id="JAGDFM010000964">
    <property type="protein sequence ID" value="KAG7375712.1"/>
    <property type="molecule type" value="Genomic_DNA"/>
</dbReference>
<evidence type="ECO:0000256" key="1">
    <source>
        <dbReference type="SAM" id="Coils"/>
    </source>
</evidence>
<sequence length="426" mass="48595">MPTLDEGHARAAMLSASNYSIGLHTWAVSTTRSWSKEVKDETRRKRRLENEVRRQMEKRQELQLLRHEQDSMVLQVERLLAALNNTVTAKTMSEGGVPSPEHTMSGAVCRLALESDTLRSENVELRQKTQLLSQNWSRLHQVLHNFAFFQELQLRSLSLHEASEWISCSERSESGWRVNFSNGEPSFHFHPFTRGEVDAAMACCDVDLAVYSPCAPAVGQMFGWTVYHAPVRRARDNSLVAHARFTTRVRCSLEDADSFMKTKDIRTLPLLIKPPNWSYHQRDSVNTQVLQELDVDTHVMVCNIPSHVHTRYIQLGRRLPGIKASGKRLVSFFLITADSSSNARSRAAEEQHDVQWITEAGTRLALTEVDETTIDVACDHWSSCENELHREQLFVFWAEFACKWTEMATRSTILKVGNKGSTYLHA</sequence>